<feature type="signal peptide" evidence="1">
    <location>
        <begin position="1"/>
        <end position="20"/>
    </location>
</feature>
<dbReference type="Pfam" id="PF13529">
    <property type="entry name" value="Peptidase_C39_2"/>
    <property type="match status" value="1"/>
</dbReference>
<gene>
    <name evidence="3" type="ORF">QNI29_04060</name>
</gene>
<sequence length="252" mass="28287">MKKLFILVFIGLFISCMSQMGNVKGASPSNATKAIPDAYRMNIPVIRQMPELPRGCEVTSLAMLLQAKGIRVTKMDLAKEVKKNPTPYEVKGGKVYFGDPNEGFVGDMYSYKNPGLGVYHKPIHELAVSYVGDRAIDLTGESFDQILHEVAEGNPVWVIQNSHFNTLPPKQWVTWHTSSGSIRVTYREHSVVITGYDELYIYVNDPLTGEQNRRLLRSSFEKGWKQMGAQAITVIDGNPEVLQFWLASFGVR</sequence>
<dbReference type="CDD" id="cd02549">
    <property type="entry name" value="Peptidase_C39A"/>
    <property type="match status" value="1"/>
</dbReference>
<evidence type="ECO:0000259" key="2">
    <source>
        <dbReference type="Pfam" id="PF13529"/>
    </source>
</evidence>
<dbReference type="RefSeq" id="WP_231418605.1">
    <property type="nucleotide sequence ID" value="NZ_CP126446.1"/>
</dbReference>
<reference evidence="3 4" key="1">
    <citation type="submission" date="2023-05" db="EMBL/GenBank/DDBJ databases">
        <title>Comparative genomics reveals the evidence of polycyclic aromatic hydrocarbons degradation in moderately halophilic genus Pontibacillus.</title>
        <authorList>
            <person name="Yang H."/>
            <person name="Qian Z."/>
        </authorList>
    </citation>
    <scope>NUCLEOTIDE SEQUENCE [LARGE SCALE GENOMIC DNA]</scope>
    <source>
        <strain evidence="4">HN14</strain>
    </source>
</reference>
<feature type="chain" id="PRO_5046881082" evidence="1">
    <location>
        <begin position="21"/>
        <end position="252"/>
    </location>
</feature>
<dbReference type="InterPro" id="IPR039563">
    <property type="entry name" value="Peptidase_C39_single_dom"/>
</dbReference>
<dbReference type="PANTHER" id="PTHR37806:SF1">
    <property type="entry name" value="PEPTIDASE C39-LIKE DOMAIN-CONTAINING PROTEIN"/>
    <property type="match status" value="1"/>
</dbReference>
<name>A0ABY8UZN0_9BACI</name>
<evidence type="ECO:0000313" key="3">
    <source>
        <dbReference type="EMBL" id="WIF98838.1"/>
    </source>
</evidence>
<accession>A0ABY8UZN0</accession>
<dbReference type="Proteomes" id="UP001236652">
    <property type="component" value="Chromosome"/>
</dbReference>
<feature type="domain" description="Peptidase C39-like" evidence="2">
    <location>
        <begin position="42"/>
        <end position="206"/>
    </location>
</feature>
<protein>
    <submittedName>
        <fullName evidence="3">C39 family peptidase</fullName>
    </submittedName>
</protein>
<organism evidence="3 4">
    <name type="scientific">Pontibacillus chungwhensis</name>
    <dbReference type="NCBI Taxonomy" id="265426"/>
    <lineage>
        <taxon>Bacteria</taxon>
        <taxon>Bacillati</taxon>
        <taxon>Bacillota</taxon>
        <taxon>Bacilli</taxon>
        <taxon>Bacillales</taxon>
        <taxon>Bacillaceae</taxon>
        <taxon>Pontibacillus</taxon>
    </lineage>
</organism>
<dbReference type="InterPro" id="IPR016997">
    <property type="entry name" value="UCP032442"/>
</dbReference>
<evidence type="ECO:0000313" key="4">
    <source>
        <dbReference type="Proteomes" id="UP001236652"/>
    </source>
</evidence>
<evidence type="ECO:0000256" key="1">
    <source>
        <dbReference type="SAM" id="SignalP"/>
    </source>
</evidence>
<dbReference type="Gene3D" id="3.90.70.10">
    <property type="entry name" value="Cysteine proteinases"/>
    <property type="match status" value="1"/>
</dbReference>
<dbReference type="InterPro" id="IPR039564">
    <property type="entry name" value="Peptidase_C39-like"/>
</dbReference>
<dbReference type="PROSITE" id="PS51257">
    <property type="entry name" value="PROKAR_LIPOPROTEIN"/>
    <property type="match status" value="1"/>
</dbReference>
<dbReference type="PIRSF" id="PIRSF032442">
    <property type="entry name" value="UCP032442"/>
    <property type="match status" value="1"/>
</dbReference>
<keyword evidence="4" id="KW-1185">Reference proteome</keyword>
<dbReference type="SUPFAM" id="SSF54001">
    <property type="entry name" value="Cysteine proteinases"/>
    <property type="match status" value="1"/>
</dbReference>
<keyword evidence="1" id="KW-0732">Signal</keyword>
<proteinExistence type="predicted"/>
<dbReference type="InterPro" id="IPR038765">
    <property type="entry name" value="Papain-like_cys_pep_sf"/>
</dbReference>
<dbReference type="EMBL" id="CP126446">
    <property type="protein sequence ID" value="WIF98838.1"/>
    <property type="molecule type" value="Genomic_DNA"/>
</dbReference>
<dbReference type="PANTHER" id="PTHR37806">
    <property type="entry name" value="LMO0724 PROTEIN"/>
    <property type="match status" value="1"/>
</dbReference>